<keyword evidence="1" id="KW-0472">Membrane</keyword>
<proteinExistence type="predicted"/>
<comment type="caution">
    <text evidence="2">The sequence shown here is derived from an EMBL/GenBank/DDBJ whole genome shotgun (WGS) entry which is preliminary data.</text>
</comment>
<dbReference type="RefSeq" id="WP_190419167.1">
    <property type="nucleotide sequence ID" value="NZ_JAMPKK010000022.1"/>
</dbReference>
<accession>A0ABV0JNT4</accession>
<sequence>MQTQDRNDVTKVGFTPQAENWNGRLAMIGFLAAVIIELTSGQGVLHFWGLM</sequence>
<dbReference type="Gene3D" id="1.10.3460.10">
    <property type="entry name" value="Chlorophyll a/b binding protein domain"/>
    <property type="match status" value="1"/>
</dbReference>
<evidence type="ECO:0000256" key="1">
    <source>
        <dbReference type="SAM" id="Phobius"/>
    </source>
</evidence>
<name>A0ABV0JNT4_9CYAN</name>
<protein>
    <submittedName>
        <fullName evidence="2">Chlorophyll a/b-binding protein</fullName>
    </submittedName>
</protein>
<evidence type="ECO:0000313" key="2">
    <source>
        <dbReference type="EMBL" id="MEP0865173.1"/>
    </source>
</evidence>
<reference evidence="2 3" key="1">
    <citation type="submission" date="2022-04" db="EMBL/GenBank/DDBJ databases">
        <title>Positive selection, recombination, and allopatry shape intraspecific diversity of widespread and dominant cyanobacteria.</title>
        <authorList>
            <person name="Wei J."/>
            <person name="Shu W."/>
            <person name="Hu C."/>
        </authorList>
    </citation>
    <scope>NUCLEOTIDE SEQUENCE [LARGE SCALE GENOMIC DNA]</scope>
    <source>
        <strain evidence="2 3">GB2-A5</strain>
    </source>
</reference>
<keyword evidence="1" id="KW-0812">Transmembrane</keyword>
<evidence type="ECO:0000313" key="3">
    <source>
        <dbReference type="Proteomes" id="UP001442494"/>
    </source>
</evidence>
<dbReference type="SUPFAM" id="SSF103511">
    <property type="entry name" value="Chlorophyll a-b binding protein"/>
    <property type="match status" value="1"/>
</dbReference>
<dbReference type="EMBL" id="JAMPKK010000022">
    <property type="protein sequence ID" value="MEP0865173.1"/>
    <property type="molecule type" value="Genomic_DNA"/>
</dbReference>
<keyword evidence="3" id="KW-1185">Reference proteome</keyword>
<dbReference type="Proteomes" id="UP001442494">
    <property type="component" value="Unassembled WGS sequence"/>
</dbReference>
<organism evidence="2 3">
    <name type="scientific">Funiculus sociatus GB2-A5</name>
    <dbReference type="NCBI Taxonomy" id="2933946"/>
    <lineage>
        <taxon>Bacteria</taxon>
        <taxon>Bacillati</taxon>
        <taxon>Cyanobacteriota</taxon>
        <taxon>Cyanophyceae</taxon>
        <taxon>Coleofasciculales</taxon>
        <taxon>Coleofasciculaceae</taxon>
        <taxon>Funiculus</taxon>
    </lineage>
</organism>
<gene>
    <name evidence="2" type="ORF">NDI37_11920</name>
</gene>
<keyword evidence="1" id="KW-1133">Transmembrane helix</keyword>
<feature type="transmembrane region" description="Helical" evidence="1">
    <location>
        <begin position="25"/>
        <end position="48"/>
    </location>
</feature>